<evidence type="ECO:0000259" key="3">
    <source>
        <dbReference type="PROSITE" id="PS51502"/>
    </source>
</evidence>
<dbReference type="OrthoDB" id="9816070at2"/>
<evidence type="ECO:0000313" key="5">
    <source>
        <dbReference type="Proteomes" id="UP000253676"/>
    </source>
</evidence>
<dbReference type="PANTHER" id="PTHR33178">
    <property type="match status" value="1"/>
</dbReference>
<dbReference type="SUPFAM" id="SSF54909">
    <property type="entry name" value="Dimeric alpha+beta barrel"/>
    <property type="match status" value="1"/>
</dbReference>
<dbReference type="RefSeq" id="WP_113635989.1">
    <property type="nucleotide sequence ID" value="NZ_QNUX01000009.1"/>
</dbReference>
<keyword evidence="2" id="KW-0732">Signal</keyword>
<dbReference type="InterPro" id="IPR044662">
    <property type="entry name" value="HS1/DABB1-like"/>
</dbReference>
<feature type="chain" id="PRO_5017009909" evidence="2">
    <location>
        <begin position="20"/>
        <end position="126"/>
    </location>
</feature>
<dbReference type="InterPro" id="IPR013097">
    <property type="entry name" value="Dabb"/>
</dbReference>
<sequence>MKKLLLLTLILISSYTVSAQQNKQKQLLRHVVMFGWKPGTDAAAIDKVVTAFGDLEHKIKLIKAYEWGINNSPENLNNGLTHCFTLTFKSEADRDAYLIHPDHKAFVAVLSPAPDKVTVVDYWTNN</sequence>
<dbReference type="InterPro" id="IPR011008">
    <property type="entry name" value="Dimeric_a/b-barrel"/>
</dbReference>
<evidence type="ECO:0000313" key="4">
    <source>
        <dbReference type="EMBL" id="RBN49989.1"/>
    </source>
</evidence>
<dbReference type="Proteomes" id="UP000253676">
    <property type="component" value="Unassembled WGS sequence"/>
</dbReference>
<dbReference type="EMBL" id="QNUX01000009">
    <property type="protein sequence ID" value="RBN49989.1"/>
    <property type="molecule type" value="Genomic_DNA"/>
</dbReference>
<dbReference type="Gene3D" id="3.30.70.100">
    <property type="match status" value="1"/>
</dbReference>
<reference evidence="4 5" key="1">
    <citation type="submission" date="2018-07" db="EMBL/GenBank/DDBJ databases">
        <title>Complete genome sequence of Flavobacterium psychrolimnae LMG 22018.</title>
        <authorList>
            <person name="Kim D.-U."/>
        </authorList>
    </citation>
    <scope>NUCLEOTIDE SEQUENCE [LARGE SCALE GENOMIC DNA]</scope>
    <source>
        <strain evidence="4 5">LMG 22018</strain>
    </source>
</reference>
<dbReference type="PANTHER" id="PTHR33178:SF10">
    <property type="entry name" value="STRESS-RESPONSE A_B BARREL DOMAIN-CONTAINING PROTEIN"/>
    <property type="match status" value="1"/>
</dbReference>
<dbReference type="AlphaFoldDB" id="A0A366AYP1"/>
<organism evidence="4 5">
    <name type="scientific">Flavobacterium psychrolimnae</name>
    <dbReference type="NCBI Taxonomy" id="249351"/>
    <lineage>
        <taxon>Bacteria</taxon>
        <taxon>Pseudomonadati</taxon>
        <taxon>Bacteroidota</taxon>
        <taxon>Flavobacteriia</taxon>
        <taxon>Flavobacteriales</taxon>
        <taxon>Flavobacteriaceae</taxon>
        <taxon>Flavobacterium</taxon>
    </lineage>
</organism>
<dbReference type="Pfam" id="PF07876">
    <property type="entry name" value="Dabb"/>
    <property type="match status" value="1"/>
</dbReference>
<feature type="signal peptide" evidence="2">
    <location>
        <begin position="1"/>
        <end position="19"/>
    </location>
</feature>
<evidence type="ECO:0000256" key="2">
    <source>
        <dbReference type="SAM" id="SignalP"/>
    </source>
</evidence>
<keyword evidence="5" id="KW-1185">Reference proteome</keyword>
<comment type="subunit">
    <text evidence="1">Homodimer.</text>
</comment>
<dbReference type="SMART" id="SM00886">
    <property type="entry name" value="Dabb"/>
    <property type="match status" value="1"/>
</dbReference>
<proteinExistence type="predicted"/>
<dbReference type="PROSITE" id="PS51502">
    <property type="entry name" value="S_R_A_B_BARREL"/>
    <property type="match status" value="1"/>
</dbReference>
<name>A0A366AYP1_9FLAO</name>
<protein>
    <submittedName>
        <fullName evidence="4">Dabb family protein</fullName>
    </submittedName>
</protein>
<gene>
    <name evidence="4" type="ORF">DR980_10805</name>
</gene>
<evidence type="ECO:0000256" key="1">
    <source>
        <dbReference type="ARBA" id="ARBA00011738"/>
    </source>
</evidence>
<accession>A0A366AYP1</accession>
<comment type="caution">
    <text evidence="4">The sequence shown here is derived from an EMBL/GenBank/DDBJ whole genome shotgun (WGS) entry which is preliminary data.</text>
</comment>
<feature type="domain" description="Stress-response A/B barrel" evidence="3">
    <location>
        <begin position="28"/>
        <end position="122"/>
    </location>
</feature>